<dbReference type="AlphaFoldDB" id="A0A078JXK4"/>
<feature type="compositionally biased region" description="Basic and acidic residues" evidence="1">
    <location>
        <begin position="312"/>
        <end position="338"/>
    </location>
</feature>
<evidence type="ECO:0000259" key="2">
    <source>
        <dbReference type="Pfam" id="PF14111"/>
    </source>
</evidence>
<feature type="domain" description="DUF4283" evidence="2">
    <location>
        <begin position="37"/>
        <end position="115"/>
    </location>
</feature>
<organism evidence="3">
    <name type="scientific">Brassica napus</name>
    <name type="common">Rape</name>
    <dbReference type="NCBI Taxonomy" id="3708"/>
    <lineage>
        <taxon>Eukaryota</taxon>
        <taxon>Viridiplantae</taxon>
        <taxon>Streptophyta</taxon>
        <taxon>Embryophyta</taxon>
        <taxon>Tracheophyta</taxon>
        <taxon>Spermatophyta</taxon>
        <taxon>Magnoliopsida</taxon>
        <taxon>eudicotyledons</taxon>
        <taxon>Gunneridae</taxon>
        <taxon>Pentapetalae</taxon>
        <taxon>rosids</taxon>
        <taxon>malvids</taxon>
        <taxon>Brassicales</taxon>
        <taxon>Brassicaceae</taxon>
        <taxon>Brassiceae</taxon>
        <taxon>Brassica</taxon>
    </lineage>
</organism>
<dbReference type="EMBL" id="LK041869">
    <property type="protein sequence ID" value="CDY70357.1"/>
    <property type="molecule type" value="Genomic_DNA"/>
</dbReference>
<name>A0A078JXK4_BRANA</name>
<sequence length="624" mass="70615">MTNRFSRSEKGKWATETKQPRRPTVVIPEPDSTELVEANKFTLIGRVTNPTVQKTRALVDFFLQHWSVVGHFTGRDLGPYLFQFTFESERDLEAILNKAPFHFKRWMLILQRWEPIISDDFPSSISFWVRIHGIPLHYWTEETLHTIGSELGEVETKDVTQGRVRVHINGLKPLIMAMDITLKGGKKKIEVEYEKIEKHCFLCHSLSHEKDLCPQKRNTKAPQSEMRGINETRALESLDAYKRLKDDRKLERGRRSDFPRRDYDIQPRHPHLPEEHRSHGGDRHRSPVRTYNSRPHYSTGDRDRTLAPSRGSHPDSGRSRLSHEHGSVHSRLGERVWVEKSTQSQISHTPPPRPQREAMIGSQEANSSNDRRSALERLALPSNHPLPTKDKAVMPAEESPSTSRVPALLRLEPPVPTERTPLLQNGVANSESGRLQEVDIQYMEESFPVHILNSVGVPSSSRLPARERLSLPQVSPIRSLSEDRRHFASALGVSNQPLVITEPLATNEPPPLAKSTGGRAKGKGAVSKATGKRKVQEQPASKRRVVRSPLHGVSLKKRRVSKAQNSPRQSPRRKLYVESSAPVEHPAGTKKNVKAKGRSNPPINLIPAMTRQGTDFRSGRNPLP</sequence>
<feature type="compositionally biased region" description="Basic and acidic residues" evidence="1">
    <location>
        <begin position="1"/>
        <end position="19"/>
    </location>
</feature>
<feature type="region of interest" description="Disordered" evidence="1">
    <location>
        <begin position="1"/>
        <end position="21"/>
    </location>
</feature>
<dbReference type="PANTHER" id="PTHR31286:SF163">
    <property type="entry name" value="ZINC KNUCKLE CX2CX4HX4C DOMAIN-CONTAINING PROTEIN"/>
    <property type="match status" value="1"/>
</dbReference>
<dbReference type="PANTHER" id="PTHR31286">
    <property type="entry name" value="GLYCINE-RICH CELL WALL STRUCTURAL PROTEIN 1.8-LIKE"/>
    <property type="match status" value="1"/>
</dbReference>
<feature type="compositionally biased region" description="Basic and acidic residues" evidence="1">
    <location>
        <begin position="250"/>
        <end position="285"/>
    </location>
</feature>
<feature type="region of interest" description="Disordered" evidence="1">
    <location>
        <begin position="502"/>
        <end position="624"/>
    </location>
</feature>
<dbReference type="PaxDb" id="3708-A0A078JXK4"/>
<gene>
    <name evidence="3" type="primary">BnaAnng33420D</name>
    <name evidence="3" type="ORF">GSBRNA2T00098226001</name>
</gene>
<protein>
    <submittedName>
        <fullName evidence="3">BnaAnng33420D protein</fullName>
    </submittedName>
</protein>
<evidence type="ECO:0000256" key="1">
    <source>
        <dbReference type="SAM" id="MobiDB-lite"/>
    </source>
</evidence>
<dbReference type="Gramene" id="CDY70357">
    <property type="protein sequence ID" value="CDY70357"/>
    <property type="gene ID" value="GSBRNA2T00098226001"/>
</dbReference>
<accession>A0A078JXK4</accession>
<feature type="region of interest" description="Disordered" evidence="1">
    <location>
        <begin position="250"/>
        <end position="404"/>
    </location>
</feature>
<proteinExistence type="predicted"/>
<dbReference type="OMA" id="HYWTEET"/>
<dbReference type="InterPro" id="IPR025558">
    <property type="entry name" value="DUF4283"/>
</dbReference>
<dbReference type="InterPro" id="IPR040256">
    <property type="entry name" value="At4g02000-like"/>
</dbReference>
<evidence type="ECO:0000313" key="3">
    <source>
        <dbReference type="EMBL" id="CDY70357.1"/>
    </source>
</evidence>
<dbReference type="Pfam" id="PF14111">
    <property type="entry name" value="DUF4283"/>
    <property type="match status" value="1"/>
</dbReference>
<reference evidence="3" key="2">
    <citation type="submission" date="2014-06" db="EMBL/GenBank/DDBJ databases">
        <authorList>
            <person name="Genoscope - CEA"/>
        </authorList>
    </citation>
    <scope>NUCLEOTIDE SEQUENCE</scope>
</reference>
<reference evidence="3" key="1">
    <citation type="journal article" date="2014" name="Science">
        <title>Plant genetics. Early allopolyploid evolution in the post-Neolithic Brassica napus oilseed genome.</title>
        <authorList>
            <person name="Chalhoub B."/>
            <person name="Denoeud F."/>
            <person name="Liu S."/>
            <person name="Parkin I.A."/>
            <person name="Tang H."/>
            <person name="Wang X."/>
            <person name="Chiquet J."/>
            <person name="Belcram H."/>
            <person name="Tong C."/>
            <person name="Samans B."/>
            <person name="Correa M."/>
            <person name="Da Silva C."/>
            <person name="Just J."/>
            <person name="Falentin C."/>
            <person name="Koh C.S."/>
            <person name="Le Clainche I."/>
            <person name="Bernard M."/>
            <person name="Bento P."/>
            <person name="Noel B."/>
            <person name="Labadie K."/>
            <person name="Alberti A."/>
            <person name="Charles M."/>
            <person name="Arnaud D."/>
            <person name="Guo H."/>
            <person name="Daviaud C."/>
            <person name="Alamery S."/>
            <person name="Jabbari K."/>
            <person name="Zhao M."/>
            <person name="Edger P.P."/>
            <person name="Chelaifa H."/>
            <person name="Tack D."/>
            <person name="Lassalle G."/>
            <person name="Mestiri I."/>
            <person name="Schnel N."/>
            <person name="Le Paslier M.C."/>
            <person name="Fan G."/>
            <person name="Renault V."/>
            <person name="Bayer P.E."/>
            <person name="Golicz A.A."/>
            <person name="Manoli S."/>
            <person name="Lee T.H."/>
            <person name="Thi V.H."/>
            <person name="Chalabi S."/>
            <person name="Hu Q."/>
            <person name="Fan C."/>
            <person name="Tollenaere R."/>
            <person name="Lu Y."/>
            <person name="Battail C."/>
            <person name="Shen J."/>
            <person name="Sidebottom C.H."/>
            <person name="Wang X."/>
            <person name="Canaguier A."/>
            <person name="Chauveau A."/>
            <person name="Berard A."/>
            <person name="Deniot G."/>
            <person name="Guan M."/>
            <person name="Liu Z."/>
            <person name="Sun F."/>
            <person name="Lim Y.P."/>
            <person name="Lyons E."/>
            <person name="Town C.D."/>
            <person name="Bancroft I."/>
            <person name="Wang X."/>
            <person name="Meng J."/>
            <person name="Ma J."/>
            <person name="Pires J.C."/>
            <person name="King G.J."/>
            <person name="Brunel D."/>
            <person name="Delourme R."/>
            <person name="Renard M."/>
            <person name="Aury J.M."/>
            <person name="Adams K.L."/>
            <person name="Batley J."/>
            <person name="Snowdon R.J."/>
            <person name="Tost J."/>
            <person name="Edwards D."/>
            <person name="Zhou Y."/>
            <person name="Hua W."/>
            <person name="Sharpe A.G."/>
            <person name="Paterson A.H."/>
            <person name="Guan C."/>
            <person name="Wincker P."/>
        </authorList>
    </citation>
    <scope>NUCLEOTIDE SEQUENCE [LARGE SCALE GENOMIC DNA]</scope>
</reference>